<keyword evidence="3" id="KW-0805">Transcription regulation</keyword>
<comment type="caution">
    <text evidence="8">The sequence shown here is derived from an EMBL/GenBank/DDBJ whole genome shotgun (WGS) entry which is preliminary data.</text>
</comment>
<dbReference type="Proteomes" id="UP001168821">
    <property type="component" value="Unassembled WGS sequence"/>
</dbReference>
<dbReference type="InterPro" id="IPR028002">
    <property type="entry name" value="Myb_DNA-bind_5"/>
</dbReference>
<evidence type="ECO:0000256" key="6">
    <source>
        <dbReference type="SAM" id="MobiDB-lite"/>
    </source>
</evidence>
<evidence type="ECO:0000256" key="2">
    <source>
        <dbReference type="ARBA" id="ARBA00016807"/>
    </source>
</evidence>
<comment type="subunit">
    <text evidence="1">Self-associates forming complexes of several hundred monomers.</text>
</comment>
<reference evidence="8" key="1">
    <citation type="journal article" date="2023" name="G3 (Bethesda)">
        <title>Whole genome assemblies of Zophobas morio and Tenebrio molitor.</title>
        <authorList>
            <person name="Kaur S."/>
            <person name="Stinson S.A."/>
            <person name="diCenzo G.C."/>
        </authorList>
    </citation>
    <scope>NUCLEOTIDE SEQUENCE</scope>
    <source>
        <strain evidence="8">QUZm001</strain>
    </source>
</reference>
<evidence type="ECO:0000313" key="9">
    <source>
        <dbReference type="Proteomes" id="UP001168821"/>
    </source>
</evidence>
<keyword evidence="4" id="KW-0804">Transcription</keyword>
<feature type="region of interest" description="Disordered" evidence="6">
    <location>
        <begin position="1"/>
        <end position="20"/>
    </location>
</feature>
<evidence type="ECO:0000259" key="7">
    <source>
        <dbReference type="Pfam" id="PF13873"/>
    </source>
</evidence>
<evidence type="ECO:0000256" key="3">
    <source>
        <dbReference type="ARBA" id="ARBA00023015"/>
    </source>
</evidence>
<name>A0AA38IRU0_9CUCU</name>
<evidence type="ECO:0000256" key="1">
    <source>
        <dbReference type="ARBA" id="ARBA00011764"/>
    </source>
</evidence>
<evidence type="ECO:0000313" key="8">
    <source>
        <dbReference type="EMBL" id="KAJ3660850.1"/>
    </source>
</evidence>
<dbReference type="Pfam" id="PF13873">
    <property type="entry name" value="Myb_DNA-bind_5"/>
    <property type="match status" value="1"/>
</dbReference>
<proteinExistence type="predicted"/>
<sequence>MGKRKIENEEKRKREPNYTKAETRRLLKIIATRAHIIENKRTDSVTWKQKEETWKEIAAEYNAITGNVIRTPERIRQKYEATKRDIKRKVAFNKKETYKTGGGSSPEIWRRRMSFPMRRRNPWSKIESSHFIS</sequence>
<evidence type="ECO:0000256" key="4">
    <source>
        <dbReference type="ARBA" id="ARBA00023163"/>
    </source>
</evidence>
<dbReference type="AlphaFoldDB" id="A0AA38IRU0"/>
<dbReference type="EMBL" id="JALNTZ010000002">
    <property type="protein sequence ID" value="KAJ3660850.1"/>
    <property type="molecule type" value="Genomic_DNA"/>
</dbReference>
<keyword evidence="9" id="KW-1185">Reference proteome</keyword>
<protein>
    <recommendedName>
        <fullName evidence="2">Regulatory protein zeste</fullName>
    </recommendedName>
</protein>
<dbReference type="PANTHER" id="PTHR21411">
    <property type="entry name" value="APONTIC"/>
    <property type="match status" value="1"/>
</dbReference>
<evidence type="ECO:0000256" key="5">
    <source>
        <dbReference type="ARBA" id="ARBA00025466"/>
    </source>
</evidence>
<gene>
    <name evidence="8" type="ORF">Zmor_005280</name>
</gene>
<dbReference type="PANTHER" id="PTHR21411:SF0">
    <property type="entry name" value="REGULATORY PROTEIN ZESTE"/>
    <property type="match status" value="1"/>
</dbReference>
<accession>A0AA38IRU0</accession>
<feature type="domain" description="Myb/SANT-like DNA-binding" evidence="7">
    <location>
        <begin position="14"/>
        <end position="91"/>
    </location>
</feature>
<organism evidence="8 9">
    <name type="scientific">Zophobas morio</name>
    <dbReference type="NCBI Taxonomy" id="2755281"/>
    <lineage>
        <taxon>Eukaryota</taxon>
        <taxon>Metazoa</taxon>
        <taxon>Ecdysozoa</taxon>
        <taxon>Arthropoda</taxon>
        <taxon>Hexapoda</taxon>
        <taxon>Insecta</taxon>
        <taxon>Pterygota</taxon>
        <taxon>Neoptera</taxon>
        <taxon>Endopterygota</taxon>
        <taxon>Coleoptera</taxon>
        <taxon>Polyphaga</taxon>
        <taxon>Cucujiformia</taxon>
        <taxon>Tenebrionidae</taxon>
        <taxon>Zophobas</taxon>
    </lineage>
</organism>
<comment type="function">
    <text evidence="5">Involved in transvection phenomena (= synapsis-dependent gene expression), where the synaptic pairing of chromosomes carrying genes with which zeste interacts influences the expression of these genes. Zeste binds to DNA and stimulates transcription from a nearby promoter.</text>
</comment>